<dbReference type="AlphaFoldDB" id="A0A9P7MC86"/>
<comment type="caution">
    <text evidence="2">The sequence shown here is derived from an EMBL/GenBank/DDBJ whole genome shotgun (WGS) entry which is preliminary data.</text>
</comment>
<sequence length="406" mass="44671">MRESSIICKSAIINAATAPPSAKPPPTPAAPEPPPQHKVASREPSRNGISIPSAMPIKEEDHETSILDCLDTGYESDAPAPALLPETQLELELEKKRYPGASTWAPAEEHLFEILFQRAERAILPGHWEVDFRGIPMLDTVFSTNHNDNDDDGSSKNGLSRSVVYSRSGNDFQATMALLRLIDLTSSVRTTVQSGLHGKASSLIKTSLDRYLSWAAQDGGYAHLRYVPNIIAAELDPRLGEAEITNLMEQRMRALAFLQREYLRVDRDDEDFTPSEGQEHCPAALVDRFLGQATAHHAGYAPSWGEEEDGDDGDATAAAAVVYRREPPVVYGLFVLRSSVFLLTVDSAKGLDAYVSFHVDMHFMDRHQSVWNALTIAIAVCLARDQLAGRVEDFEESQRGEGSESD</sequence>
<dbReference type="OrthoDB" id="5286775at2759"/>
<keyword evidence="3" id="KW-1185">Reference proteome</keyword>
<evidence type="ECO:0000256" key="1">
    <source>
        <dbReference type="SAM" id="MobiDB-lite"/>
    </source>
</evidence>
<dbReference type="Proteomes" id="UP000706124">
    <property type="component" value="Unassembled WGS sequence"/>
</dbReference>
<feature type="compositionally biased region" description="Pro residues" evidence="1">
    <location>
        <begin position="21"/>
        <end position="36"/>
    </location>
</feature>
<organism evidence="2 3">
    <name type="scientific">Claviceps pazoutovae</name>
    <dbReference type="NCBI Taxonomy" id="1649127"/>
    <lineage>
        <taxon>Eukaryota</taxon>
        <taxon>Fungi</taxon>
        <taxon>Dikarya</taxon>
        <taxon>Ascomycota</taxon>
        <taxon>Pezizomycotina</taxon>
        <taxon>Sordariomycetes</taxon>
        <taxon>Hypocreomycetidae</taxon>
        <taxon>Hypocreales</taxon>
        <taxon>Clavicipitaceae</taxon>
        <taxon>Claviceps</taxon>
    </lineage>
</organism>
<evidence type="ECO:0000313" key="2">
    <source>
        <dbReference type="EMBL" id="KAG5937677.1"/>
    </source>
</evidence>
<dbReference type="EMBL" id="SRPO01000176">
    <property type="protein sequence ID" value="KAG5937677.1"/>
    <property type="molecule type" value="Genomic_DNA"/>
</dbReference>
<protein>
    <submittedName>
        <fullName evidence="2">Uncharacterized protein</fullName>
    </submittedName>
</protein>
<evidence type="ECO:0000313" key="3">
    <source>
        <dbReference type="Proteomes" id="UP000706124"/>
    </source>
</evidence>
<gene>
    <name evidence="2" type="ORF">E4U60_001781</name>
</gene>
<accession>A0A9P7MC86</accession>
<proteinExistence type="predicted"/>
<name>A0A9P7MC86_9HYPO</name>
<reference evidence="2 3" key="1">
    <citation type="journal article" date="2020" name="bioRxiv">
        <title>Whole genome comparisons of ergot fungi reveals the divergence and evolution of species within the genus Claviceps are the result of varying mechanisms driving genome evolution and host range expansion.</title>
        <authorList>
            <person name="Wyka S.A."/>
            <person name="Mondo S.J."/>
            <person name="Liu M."/>
            <person name="Dettman J."/>
            <person name="Nalam V."/>
            <person name="Broders K.D."/>
        </authorList>
    </citation>
    <scope>NUCLEOTIDE SEQUENCE [LARGE SCALE GENOMIC DNA]</scope>
    <source>
        <strain evidence="2 3">CCC 1485</strain>
    </source>
</reference>
<feature type="region of interest" description="Disordered" evidence="1">
    <location>
        <begin position="13"/>
        <end position="60"/>
    </location>
</feature>